<dbReference type="EMBL" id="RJSE01000003">
    <property type="protein sequence ID" value="RNL64882.1"/>
    <property type="molecule type" value="Genomic_DNA"/>
</dbReference>
<comment type="similarity">
    <text evidence="2">Belongs to the LppX/LprAFG lipoprotein family.</text>
</comment>
<comment type="caution">
    <text evidence="5">The sequence shown here is derived from an EMBL/GenBank/DDBJ whole genome shotgun (WGS) entry which is preliminary data.</text>
</comment>
<evidence type="ECO:0000313" key="6">
    <source>
        <dbReference type="Proteomes" id="UP000267128"/>
    </source>
</evidence>
<dbReference type="GO" id="GO:0030313">
    <property type="term" value="C:cell envelope"/>
    <property type="evidence" value="ECO:0007669"/>
    <property type="project" value="UniProtKB-SubCell"/>
</dbReference>
<comment type="subcellular location">
    <subcellularLocation>
        <location evidence="1">Cell envelope</location>
    </subcellularLocation>
</comment>
<dbReference type="Pfam" id="PF07161">
    <property type="entry name" value="LppX_LprAFG"/>
    <property type="match status" value="1"/>
</dbReference>
<feature type="signal peptide" evidence="4">
    <location>
        <begin position="1"/>
        <end position="29"/>
    </location>
</feature>
<accession>A0A3N0CN46</accession>
<keyword evidence="3" id="KW-0472">Membrane</keyword>
<dbReference type="Gene3D" id="2.50.20.20">
    <property type="match status" value="1"/>
</dbReference>
<dbReference type="Proteomes" id="UP000267128">
    <property type="component" value="Unassembled WGS sequence"/>
</dbReference>
<keyword evidence="4" id="KW-0732">Signal</keyword>
<evidence type="ECO:0000256" key="2">
    <source>
        <dbReference type="ARBA" id="ARBA00009194"/>
    </source>
</evidence>
<evidence type="ECO:0000256" key="4">
    <source>
        <dbReference type="SAM" id="SignalP"/>
    </source>
</evidence>
<feature type="chain" id="PRO_5038443022" evidence="4">
    <location>
        <begin position="30"/>
        <end position="243"/>
    </location>
</feature>
<keyword evidence="3" id="KW-1003">Cell membrane</keyword>
<dbReference type="InterPro" id="IPR029046">
    <property type="entry name" value="LolA/LolB/LppX"/>
</dbReference>
<dbReference type="OrthoDB" id="5143207at2"/>
<reference evidence="5 6" key="1">
    <citation type="submission" date="2018-11" db="EMBL/GenBank/DDBJ databases">
        <authorList>
            <person name="Li F."/>
        </authorList>
    </citation>
    <scope>NUCLEOTIDE SEQUENCE [LARGE SCALE GENOMIC DNA]</scope>
    <source>
        <strain evidence="5 6">Gsoil 097</strain>
    </source>
</reference>
<dbReference type="AlphaFoldDB" id="A0A3N0CN46"/>
<protein>
    <submittedName>
        <fullName evidence="5">LppX_LprAFG lipoprotein</fullName>
    </submittedName>
</protein>
<dbReference type="RefSeq" id="WP_123225985.1">
    <property type="nucleotide sequence ID" value="NZ_RJSE01000003.1"/>
</dbReference>
<sequence>MILRNTRRRPARRTAFAVLGALVLTITLAGCGSSDDGASSQGGDPIAALTAAKKKFDEASSVHFTMATTSKPAKGTDAVLGAKGTLTHQPAFQGEVKALYIGITADIPLIAVDGKVYAKLPFSTGYAVINPKEYSAPDPATFADPAAGISGLLLKLEDAKKTGEKRDGKLVVTTYAGTLPGALVAPIIPSADAAGTYRTVVGIDDDGRIATLAVTGDFFSGGGDVTYDLAFDDYGKNVTISAP</sequence>
<evidence type="ECO:0000256" key="1">
    <source>
        <dbReference type="ARBA" id="ARBA00004196"/>
    </source>
</evidence>
<keyword evidence="5" id="KW-0449">Lipoprotein</keyword>
<dbReference type="InterPro" id="IPR009830">
    <property type="entry name" value="LppX/LprAFG"/>
</dbReference>
<evidence type="ECO:0000313" key="5">
    <source>
        <dbReference type="EMBL" id="RNL64882.1"/>
    </source>
</evidence>
<dbReference type="SUPFAM" id="SSF89392">
    <property type="entry name" value="Prokaryotic lipoproteins and lipoprotein localization factors"/>
    <property type="match status" value="1"/>
</dbReference>
<name>A0A3N0CN46_9ACTN</name>
<keyword evidence="6" id="KW-1185">Reference proteome</keyword>
<gene>
    <name evidence="5" type="ORF">EFK50_02555</name>
</gene>
<proteinExistence type="inferred from homology"/>
<organism evidence="5 6">
    <name type="scientific">Nocardioides marmoriginsengisoli</name>
    <dbReference type="NCBI Taxonomy" id="661483"/>
    <lineage>
        <taxon>Bacteria</taxon>
        <taxon>Bacillati</taxon>
        <taxon>Actinomycetota</taxon>
        <taxon>Actinomycetes</taxon>
        <taxon>Propionibacteriales</taxon>
        <taxon>Nocardioidaceae</taxon>
        <taxon>Nocardioides</taxon>
    </lineage>
</organism>
<evidence type="ECO:0000256" key="3">
    <source>
        <dbReference type="ARBA" id="ARBA00022475"/>
    </source>
</evidence>
<dbReference type="PROSITE" id="PS51257">
    <property type="entry name" value="PROKAR_LIPOPROTEIN"/>
    <property type="match status" value="1"/>
</dbReference>
<dbReference type="CDD" id="cd16334">
    <property type="entry name" value="LppX-like"/>
    <property type="match status" value="1"/>
</dbReference>